<protein>
    <recommendedName>
        <fullName evidence="5">protein adenylyltransferase</fullName>
        <ecNumber evidence="5">2.7.7.108</ecNumber>
    </recommendedName>
</protein>
<comment type="catalytic activity">
    <reaction evidence="7">
        <text>L-tyrosyl-[protein] + ATP = O-(5'-adenylyl)-L-tyrosyl-[protein] + diphosphate</text>
        <dbReference type="Rhea" id="RHEA:54288"/>
        <dbReference type="Rhea" id="RHEA-COMP:10136"/>
        <dbReference type="Rhea" id="RHEA-COMP:13846"/>
        <dbReference type="ChEBI" id="CHEBI:30616"/>
        <dbReference type="ChEBI" id="CHEBI:33019"/>
        <dbReference type="ChEBI" id="CHEBI:46858"/>
        <dbReference type="ChEBI" id="CHEBI:83624"/>
        <dbReference type="EC" id="2.7.7.108"/>
    </reaction>
</comment>
<keyword evidence="1" id="KW-0808">Transferase</keyword>
<dbReference type="PANTHER" id="PTHR39560">
    <property type="entry name" value="PROTEIN ADENYLYLTRANSFERASE FIC-RELATED"/>
    <property type="match status" value="1"/>
</dbReference>
<sequence>MATEIDAAREGRITFARITELQLDPVRGRFDVDHLREVHRRIFQDLTHHAPGDFRPDAPGHMKRRVLESTRFRYAVPYALRPEVDARLTEVLTTLDGGAALRGLPPAEFTGRMARLYGDLDHLHPFREGNSRTLRSFTDQLARQAGYSLDWGTTNANAVTRDNLYMARDFAVLQRAYPGIAGKEPTDIADRDQYAAYLTLGELQKADRLGEIIRQSVDRGRMGAEVETLAFFDVKSEMEMLLPAARHQARWDEERARILALRTPSLAPLHEEAAKRHRWIDGAAGPENLLARGAAAGVTSVDVKRVPGERAIERVIGLGSAVADAERALVRDRAAAATDLASRRPPSHRER</sequence>
<comment type="catalytic activity">
    <reaction evidence="6">
        <text>L-threonyl-[protein] + ATP = 3-O-(5'-adenylyl)-L-threonyl-[protein] + diphosphate</text>
        <dbReference type="Rhea" id="RHEA:54292"/>
        <dbReference type="Rhea" id="RHEA-COMP:11060"/>
        <dbReference type="Rhea" id="RHEA-COMP:13847"/>
        <dbReference type="ChEBI" id="CHEBI:30013"/>
        <dbReference type="ChEBI" id="CHEBI:30616"/>
        <dbReference type="ChEBI" id="CHEBI:33019"/>
        <dbReference type="ChEBI" id="CHEBI:138113"/>
        <dbReference type="EC" id="2.7.7.108"/>
    </reaction>
</comment>
<keyword evidence="4" id="KW-0067">ATP-binding</keyword>
<evidence type="ECO:0000256" key="5">
    <source>
        <dbReference type="ARBA" id="ARBA00034531"/>
    </source>
</evidence>
<evidence type="ECO:0000256" key="3">
    <source>
        <dbReference type="ARBA" id="ARBA00022741"/>
    </source>
</evidence>
<comment type="caution">
    <text evidence="9">The sequence shown here is derived from an EMBL/GenBank/DDBJ whole genome shotgun (WGS) entry which is preliminary data.</text>
</comment>
<keyword evidence="10" id="KW-1185">Reference proteome</keyword>
<reference evidence="9 10" key="1">
    <citation type="submission" date="2020-03" db="EMBL/GenBank/DDBJ databases">
        <title>Genomic Encyclopedia of Type Strains, Phase III (KMG-III): the genomes of soil and plant-associated and newly described type strains.</title>
        <authorList>
            <person name="Whitman W."/>
        </authorList>
    </citation>
    <scope>NUCLEOTIDE SEQUENCE [LARGE SCALE GENOMIC DNA]</scope>
    <source>
        <strain evidence="9 10">CECT 8804</strain>
    </source>
</reference>
<evidence type="ECO:0000313" key="9">
    <source>
        <dbReference type="EMBL" id="NIJ09311.1"/>
    </source>
</evidence>
<keyword evidence="3" id="KW-0547">Nucleotide-binding</keyword>
<dbReference type="PANTHER" id="PTHR39560:SF1">
    <property type="entry name" value="PROTEIN ADENYLYLTRANSFERASE FIC-RELATED"/>
    <property type="match status" value="1"/>
</dbReference>
<dbReference type="Proteomes" id="UP000727456">
    <property type="component" value="Unassembled WGS sequence"/>
</dbReference>
<accession>A0ABX0U0B1</accession>
<evidence type="ECO:0000256" key="1">
    <source>
        <dbReference type="ARBA" id="ARBA00022679"/>
    </source>
</evidence>
<evidence type="ECO:0000256" key="6">
    <source>
        <dbReference type="ARBA" id="ARBA00047939"/>
    </source>
</evidence>
<evidence type="ECO:0000313" key="10">
    <source>
        <dbReference type="Proteomes" id="UP000727456"/>
    </source>
</evidence>
<gene>
    <name evidence="9" type="ORF">FHS31_002943</name>
</gene>
<dbReference type="SUPFAM" id="SSF140931">
    <property type="entry name" value="Fic-like"/>
    <property type="match status" value="1"/>
</dbReference>
<dbReference type="Pfam" id="PF02661">
    <property type="entry name" value="Fic"/>
    <property type="match status" value="1"/>
</dbReference>
<evidence type="ECO:0000256" key="4">
    <source>
        <dbReference type="ARBA" id="ARBA00022840"/>
    </source>
</evidence>
<keyword evidence="2" id="KW-0548">Nucleotidyltransferase</keyword>
<feature type="domain" description="Fido" evidence="8">
    <location>
        <begin position="30"/>
        <end position="200"/>
    </location>
</feature>
<evidence type="ECO:0000256" key="7">
    <source>
        <dbReference type="ARBA" id="ARBA00048696"/>
    </source>
</evidence>
<name>A0ABX0U0B1_9SPHN</name>
<dbReference type="InterPro" id="IPR003812">
    <property type="entry name" value="Fido"/>
</dbReference>
<dbReference type="PROSITE" id="PS51459">
    <property type="entry name" value="FIDO"/>
    <property type="match status" value="1"/>
</dbReference>
<organism evidence="9 10">
    <name type="scientific">Sphingomonas vulcanisoli</name>
    <dbReference type="NCBI Taxonomy" id="1658060"/>
    <lineage>
        <taxon>Bacteria</taxon>
        <taxon>Pseudomonadati</taxon>
        <taxon>Pseudomonadota</taxon>
        <taxon>Alphaproteobacteria</taxon>
        <taxon>Sphingomonadales</taxon>
        <taxon>Sphingomonadaceae</taxon>
        <taxon>Sphingomonas</taxon>
    </lineage>
</organism>
<dbReference type="RefSeq" id="WP_167074830.1">
    <property type="nucleotide sequence ID" value="NZ_JAAOZC010000010.1"/>
</dbReference>
<dbReference type="Gene3D" id="1.10.3290.10">
    <property type="entry name" value="Fido-like domain"/>
    <property type="match status" value="1"/>
</dbReference>
<evidence type="ECO:0000256" key="2">
    <source>
        <dbReference type="ARBA" id="ARBA00022695"/>
    </source>
</evidence>
<dbReference type="EMBL" id="JAAOZC010000010">
    <property type="protein sequence ID" value="NIJ09311.1"/>
    <property type="molecule type" value="Genomic_DNA"/>
</dbReference>
<dbReference type="InterPro" id="IPR036597">
    <property type="entry name" value="Fido-like_dom_sf"/>
</dbReference>
<proteinExistence type="predicted"/>
<dbReference type="EC" id="2.7.7.108" evidence="5"/>
<evidence type="ECO:0000259" key="8">
    <source>
        <dbReference type="PROSITE" id="PS51459"/>
    </source>
</evidence>